<evidence type="ECO:0000256" key="1">
    <source>
        <dbReference type="SAM" id="SignalP"/>
    </source>
</evidence>
<dbReference type="Proteomes" id="UP000554837">
    <property type="component" value="Unassembled WGS sequence"/>
</dbReference>
<accession>A0A840SAU8</accession>
<feature type="chain" id="PRO_5032386363" description="DUF6265 domain-containing protein" evidence="1">
    <location>
        <begin position="23"/>
        <end position="158"/>
    </location>
</feature>
<organism evidence="3 4">
    <name type="scientific">Inhella inkyongensis</name>
    <dbReference type="NCBI Taxonomy" id="392593"/>
    <lineage>
        <taxon>Bacteria</taxon>
        <taxon>Pseudomonadati</taxon>
        <taxon>Pseudomonadota</taxon>
        <taxon>Betaproteobacteria</taxon>
        <taxon>Burkholderiales</taxon>
        <taxon>Sphaerotilaceae</taxon>
        <taxon>Inhella</taxon>
    </lineage>
</organism>
<keyword evidence="4" id="KW-1185">Reference proteome</keyword>
<dbReference type="EMBL" id="JACHHO010000005">
    <property type="protein sequence ID" value="MBB5205601.1"/>
    <property type="molecule type" value="Genomic_DNA"/>
</dbReference>
<feature type="domain" description="DUF6265" evidence="2">
    <location>
        <begin position="30"/>
        <end position="134"/>
    </location>
</feature>
<dbReference type="AlphaFoldDB" id="A0A840SAU8"/>
<evidence type="ECO:0000259" key="2">
    <source>
        <dbReference type="Pfam" id="PF19780"/>
    </source>
</evidence>
<protein>
    <recommendedName>
        <fullName evidence="2">DUF6265 domain-containing protein</fullName>
    </recommendedName>
</protein>
<dbReference type="RefSeq" id="WP_138855125.1">
    <property type="nucleotide sequence ID" value="NZ_CP040709.1"/>
</dbReference>
<sequence>MKFLLACTAGLMLSLHTPTAAAAESLNWPEWLAGSWCGGRGETRIEEVWLRAQGGLMLGMSRTAGPRRTEFEGLRIETQNGQLVYQAQPQGRPGVPFTLSAQGADFVEFTNPQHDFPQRIRYQRQGEQLKAEISGPGRDGKPKTIPFDYRACALNAGG</sequence>
<keyword evidence="1" id="KW-0732">Signal</keyword>
<evidence type="ECO:0000313" key="3">
    <source>
        <dbReference type="EMBL" id="MBB5205601.1"/>
    </source>
</evidence>
<dbReference type="OrthoDB" id="5382295at2"/>
<gene>
    <name evidence="3" type="ORF">HNQ51_002928</name>
</gene>
<feature type="signal peptide" evidence="1">
    <location>
        <begin position="1"/>
        <end position="22"/>
    </location>
</feature>
<dbReference type="Pfam" id="PF19780">
    <property type="entry name" value="DUF6265"/>
    <property type="match status" value="1"/>
</dbReference>
<evidence type="ECO:0000313" key="4">
    <source>
        <dbReference type="Proteomes" id="UP000554837"/>
    </source>
</evidence>
<dbReference type="InterPro" id="IPR046232">
    <property type="entry name" value="DUF6265"/>
</dbReference>
<comment type="caution">
    <text evidence="3">The sequence shown here is derived from an EMBL/GenBank/DDBJ whole genome shotgun (WGS) entry which is preliminary data.</text>
</comment>
<proteinExistence type="predicted"/>
<reference evidence="3 4" key="1">
    <citation type="submission" date="2020-08" db="EMBL/GenBank/DDBJ databases">
        <title>Genomic Encyclopedia of Type Strains, Phase IV (KMG-IV): sequencing the most valuable type-strain genomes for metagenomic binning, comparative biology and taxonomic classification.</title>
        <authorList>
            <person name="Goeker M."/>
        </authorList>
    </citation>
    <scope>NUCLEOTIDE SEQUENCE [LARGE SCALE GENOMIC DNA]</scope>
    <source>
        <strain evidence="3 4">DSM 23958</strain>
    </source>
</reference>
<name>A0A840SAU8_9BURK</name>